<reference evidence="2 3" key="1">
    <citation type="journal article" date="2011" name="Front. Microbiol.">
        <title>Genomic signatures of strain selection and enhancement in Bacillus atrophaeus var. globigii, a historical biowarfare simulant.</title>
        <authorList>
            <person name="Gibbons H.S."/>
            <person name="Broomall S.M."/>
            <person name="McNew L.A."/>
            <person name="Daligault H."/>
            <person name="Chapman C."/>
            <person name="Bruce D."/>
            <person name="Karavis M."/>
            <person name="Krepps M."/>
            <person name="McGregor P.A."/>
            <person name="Hong C."/>
            <person name="Park K.H."/>
            <person name="Akmal A."/>
            <person name="Feldman A."/>
            <person name="Lin J.S."/>
            <person name="Chang W.E."/>
            <person name="Higgs B.W."/>
            <person name="Demirev P."/>
            <person name="Lindquist J."/>
            <person name="Liem A."/>
            <person name="Fochler E."/>
            <person name="Read T.D."/>
            <person name="Tapia R."/>
            <person name="Johnson S."/>
            <person name="Bishop-Lilly K.A."/>
            <person name="Detter C."/>
            <person name="Han C."/>
            <person name="Sozhamannan S."/>
            <person name="Rosenzweig C.N."/>
            <person name="Skowronski E.W."/>
        </authorList>
    </citation>
    <scope>NUCLEOTIDE SEQUENCE [LARGE SCALE GENOMIC DNA]</scope>
    <source>
        <strain evidence="2 3">1942</strain>
    </source>
</reference>
<dbReference type="Proteomes" id="UP000006867">
    <property type="component" value="Chromosome"/>
</dbReference>
<feature type="chain" id="PRO_5045625415" evidence="1">
    <location>
        <begin position="22"/>
        <end position="146"/>
    </location>
</feature>
<dbReference type="RefSeq" id="WP_003326344.1">
    <property type="nucleotide sequence ID" value="NC_014639.1"/>
</dbReference>
<name>A0ABM5M2K6_BACA1</name>
<dbReference type="EMBL" id="CP002207">
    <property type="protein sequence ID" value="ADP34373.1"/>
    <property type="molecule type" value="Genomic_DNA"/>
</dbReference>
<organism evidence="2 3">
    <name type="scientific">Bacillus atrophaeus (strain 1942)</name>
    <dbReference type="NCBI Taxonomy" id="720555"/>
    <lineage>
        <taxon>Bacteria</taxon>
        <taxon>Bacillati</taxon>
        <taxon>Bacillota</taxon>
        <taxon>Bacilli</taxon>
        <taxon>Bacillales</taxon>
        <taxon>Bacillaceae</taxon>
        <taxon>Bacillus</taxon>
    </lineage>
</organism>
<accession>A0ABM5M2K6</accession>
<evidence type="ECO:0000256" key="1">
    <source>
        <dbReference type="SAM" id="SignalP"/>
    </source>
</evidence>
<proteinExistence type="predicted"/>
<keyword evidence="1" id="KW-0732">Signal</keyword>
<evidence type="ECO:0000313" key="2">
    <source>
        <dbReference type="EMBL" id="ADP34373.1"/>
    </source>
</evidence>
<gene>
    <name evidence="2" type="ordered locus">BATR1942_17270</name>
</gene>
<feature type="signal peptide" evidence="1">
    <location>
        <begin position="1"/>
        <end position="21"/>
    </location>
</feature>
<sequence length="146" mass="16046">MMKKLMMFMFVSVLAVTGAFCFGGTDKAKATNAGCKSFIFPSGVGNATSYVCASDNNYSVNGTVQMGRVGTWETVAYTKLYLQRKVDGKWKTIDTAKGKASTSSKLNRTFSNIAKKKASMRIKAVMYSNSNYTGKLKTAYSNTWKR</sequence>
<protein>
    <submittedName>
        <fullName evidence="2">Uncharacterized protein</fullName>
    </submittedName>
</protein>
<evidence type="ECO:0000313" key="3">
    <source>
        <dbReference type="Proteomes" id="UP000006867"/>
    </source>
</evidence>
<keyword evidence="3" id="KW-1185">Reference proteome</keyword>